<feature type="transmembrane region" description="Helical" evidence="5">
    <location>
        <begin position="101"/>
        <end position="118"/>
    </location>
</feature>
<dbReference type="Pfam" id="PF07690">
    <property type="entry name" value="MFS_1"/>
    <property type="match status" value="1"/>
</dbReference>
<feature type="transmembrane region" description="Helical" evidence="5">
    <location>
        <begin position="138"/>
        <end position="162"/>
    </location>
</feature>
<evidence type="ECO:0000256" key="2">
    <source>
        <dbReference type="ARBA" id="ARBA00022692"/>
    </source>
</evidence>
<keyword evidence="4 5" id="KW-0472">Membrane</keyword>
<feature type="transmembrane region" description="Helical" evidence="5">
    <location>
        <begin position="252"/>
        <end position="272"/>
    </location>
</feature>
<dbReference type="InterPro" id="IPR036259">
    <property type="entry name" value="MFS_trans_sf"/>
</dbReference>
<feature type="transmembrane region" description="Helical" evidence="5">
    <location>
        <begin position="355"/>
        <end position="387"/>
    </location>
</feature>
<feature type="transmembrane region" description="Helical" evidence="5">
    <location>
        <begin position="307"/>
        <end position="334"/>
    </location>
</feature>
<protein>
    <submittedName>
        <fullName evidence="7">MFS transporter</fullName>
    </submittedName>
</protein>
<dbReference type="PANTHER" id="PTHR23526:SF4">
    <property type="entry name" value="INTEGRAL MEMBRANE TRANSPORT PROTEIN"/>
    <property type="match status" value="1"/>
</dbReference>
<keyword evidence="8" id="KW-1185">Reference proteome</keyword>
<comment type="subcellular location">
    <subcellularLocation>
        <location evidence="1">Cell membrane</location>
        <topology evidence="1">Multi-pass membrane protein</topology>
    </subcellularLocation>
</comment>
<evidence type="ECO:0000256" key="5">
    <source>
        <dbReference type="SAM" id="Phobius"/>
    </source>
</evidence>
<sequence length="396" mass="40564">MPAVLSRAPRGFHAILAHAFFMQTALAIVRPSASYRALEMEVGVALLGLVVASFSLLPVFLAVWVGRRLDAGHEAPVLLAGAACMLAAGAGLLWATPNLPMLLLWNAVLGLGHLGGILGEQAQLAAYDRAKLDRSFGLYTMVVAVGQALAPLFMGALGGGAVRPDTTLLLGTYLAGAVAVLAAAFAMLRGRPRTPRGVRPPAATLRAALAVPPRKRRVLTGAILFGMMVLCAMDLVQVYLPALAVERGIPVSVVGALLSLRAAATVVSRFGLDRLVSRFGRGRLLLVSSCGSAVLLGLLAVPMPAALLGALMVAIGLVMGVGQPLGMTLVSLYAEPGTRGTWIGLRMTGNRLGQAVIPAAVGFFAGGLGAGGAFLCIGAAMGVAAAFSFGAFRSLE</sequence>
<dbReference type="Gene3D" id="1.20.1250.20">
    <property type="entry name" value="MFS general substrate transporter like domains"/>
    <property type="match status" value="1"/>
</dbReference>
<dbReference type="InterPro" id="IPR052528">
    <property type="entry name" value="Sugar_transport-like"/>
</dbReference>
<dbReference type="SUPFAM" id="SSF103473">
    <property type="entry name" value="MFS general substrate transporter"/>
    <property type="match status" value="1"/>
</dbReference>
<dbReference type="PROSITE" id="PS50850">
    <property type="entry name" value="MFS"/>
    <property type="match status" value="1"/>
</dbReference>
<evidence type="ECO:0000313" key="8">
    <source>
        <dbReference type="Proteomes" id="UP000325307"/>
    </source>
</evidence>
<gene>
    <name evidence="7" type="ORF">NCCP1664_16570</name>
</gene>
<keyword evidence="3 5" id="KW-1133">Transmembrane helix</keyword>
<evidence type="ECO:0000313" key="7">
    <source>
        <dbReference type="EMBL" id="GER23161.1"/>
    </source>
</evidence>
<evidence type="ECO:0000256" key="3">
    <source>
        <dbReference type="ARBA" id="ARBA00022989"/>
    </source>
</evidence>
<dbReference type="InterPro" id="IPR020846">
    <property type="entry name" value="MFS_dom"/>
</dbReference>
<organism evidence="7 8">
    <name type="scientific">Zafaria cholistanensis</name>
    <dbReference type="NCBI Taxonomy" id="1682741"/>
    <lineage>
        <taxon>Bacteria</taxon>
        <taxon>Bacillati</taxon>
        <taxon>Actinomycetota</taxon>
        <taxon>Actinomycetes</taxon>
        <taxon>Micrococcales</taxon>
        <taxon>Micrococcaceae</taxon>
        <taxon>Zafaria</taxon>
    </lineage>
</organism>
<feature type="transmembrane region" description="Helical" evidence="5">
    <location>
        <begin position="218"/>
        <end position="240"/>
    </location>
</feature>
<proteinExistence type="predicted"/>
<reference evidence="7 8" key="1">
    <citation type="submission" date="2019-09" db="EMBL/GenBank/DDBJ databases">
        <title>Arthrobacter zafarii sp. nov., a moderately thermotolerant and halotolerant actinobacterium isolated from Cholistan desert soil of Pakistan.</title>
        <authorList>
            <person name="Amin A."/>
            <person name="Ahmed I."/>
            <person name="Khalid N."/>
            <person name="Schumann P."/>
            <person name="Busse H.J."/>
            <person name="Khan I.U."/>
            <person name="Li S."/>
            <person name="Li W.J."/>
        </authorList>
    </citation>
    <scope>NUCLEOTIDE SEQUENCE [LARGE SCALE GENOMIC DNA]</scope>
    <source>
        <strain evidence="7 8">NCCP-1664</strain>
    </source>
</reference>
<dbReference type="EMBL" id="BKDJ01000007">
    <property type="protein sequence ID" value="GER23161.1"/>
    <property type="molecule type" value="Genomic_DNA"/>
</dbReference>
<dbReference type="RefSeq" id="WP_149956767.1">
    <property type="nucleotide sequence ID" value="NZ_BKDJ01000007.1"/>
</dbReference>
<dbReference type="InterPro" id="IPR011701">
    <property type="entry name" value="MFS"/>
</dbReference>
<feature type="transmembrane region" description="Helical" evidence="5">
    <location>
        <begin position="43"/>
        <end position="65"/>
    </location>
</feature>
<evidence type="ECO:0000259" key="6">
    <source>
        <dbReference type="PROSITE" id="PS50850"/>
    </source>
</evidence>
<comment type="caution">
    <text evidence="7">The sequence shown here is derived from an EMBL/GenBank/DDBJ whole genome shotgun (WGS) entry which is preliminary data.</text>
</comment>
<feature type="transmembrane region" description="Helical" evidence="5">
    <location>
        <begin position="284"/>
        <end position="301"/>
    </location>
</feature>
<dbReference type="GO" id="GO:0022857">
    <property type="term" value="F:transmembrane transporter activity"/>
    <property type="evidence" value="ECO:0007669"/>
    <property type="project" value="InterPro"/>
</dbReference>
<evidence type="ECO:0000256" key="4">
    <source>
        <dbReference type="ARBA" id="ARBA00023136"/>
    </source>
</evidence>
<dbReference type="AlphaFoldDB" id="A0A5A7NTT0"/>
<feature type="transmembrane region" description="Helical" evidence="5">
    <location>
        <begin position="77"/>
        <end position="95"/>
    </location>
</feature>
<accession>A0A5A7NTT0</accession>
<dbReference type="OrthoDB" id="4612864at2"/>
<feature type="domain" description="Major facilitator superfamily (MFS) profile" evidence="6">
    <location>
        <begin position="218"/>
        <end position="396"/>
    </location>
</feature>
<evidence type="ECO:0000256" key="1">
    <source>
        <dbReference type="ARBA" id="ARBA00004651"/>
    </source>
</evidence>
<dbReference type="Proteomes" id="UP000325307">
    <property type="component" value="Unassembled WGS sequence"/>
</dbReference>
<keyword evidence="2 5" id="KW-0812">Transmembrane</keyword>
<dbReference type="GO" id="GO:0005886">
    <property type="term" value="C:plasma membrane"/>
    <property type="evidence" value="ECO:0007669"/>
    <property type="project" value="UniProtKB-SubCell"/>
</dbReference>
<feature type="transmembrane region" description="Helical" evidence="5">
    <location>
        <begin position="168"/>
        <end position="188"/>
    </location>
</feature>
<name>A0A5A7NTT0_9MICC</name>
<dbReference type="PANTHER" id="PTHR23526">
    <property type="entry name" value="INTEGRAL MEMBRANE TRANSPORT PROTEIN-RELATED"/>
    <property type="match status" value="1"/>
</dbReference>